<dbReference type="Gene3D" id="3.40.50.10490">
    <property type="entry name" value="Glucose-6-phosphate isomerase like protein, domain 1"/>
    <property type="match status" value="1"/>
</dbReference>
<sequence length="109" mass="11702">MQQHVYSRKSDCIYNRNLKGTSVKLLLVACAIVAIENPAAVCVISSRDTAQDPEEIEKEEQAAARGEWTAPAPELTAAQPRATDHSEGMQCPLCLPSSSLPKPGALSCH</sequence>
<evidence type="ECO:0000256" key="2">
    <source>
        <dbReference type="ARBA" id="ARBA00023274"/>
    </source>
</evidence>
<keyword evidence="5" id="KW-1185">Reference proteome</keyword>
<feature type="region of interest" description="Disordered" evidence="3">
    <location>
        <begin position="48"/>
        <end position="88"/>
    </location>
</feature>
<name>A0AA40HYX6_CNENI</name>
<protein>
    <submittedName>
        <fullName evidence="4">Uncharacterized protein</fullName>
    </submittedName>
</protein>
<dbReference type="InterPro" id="IPR005707">
    <property type="entry name" value="Ribosomal_uS2_euk/arc"/>
</dbReference>
<evidence type="ECO:0000313" key="5">
    <source>
        <dbReference type="Proteomes" id="UP001177744"/>
    </source>
</evidence>
<dbReference type="GO" id="GO:0015935">
    <property type="term" value="C:small ribosomal subunit"/>
    <property type="evidence" value="ECO:0007669"/>
    <property type="project" value="InterPro"/>
</dbReference>
<gene>
    <name evidence="4" type="ORF">QTO34_018501</name>
</gene>
<comment type="caution">
    <text evidence="4">The sequence shown here is derived from an EMBL/GenBank/DDBJ whole genome shotgun (WGS) entry which is preliminary data.</text>
</comment>
<organism evidence="4 5">
    <name type="scientific">Cnephaeus nilssonii</name>
    <name type="common">Northern bat</name>
    <name type="synonym">Eptesicus nilssonii</name>
    <dbReference type="NCBI Taxonomy" id="3371016"/>
    <lineage>
        <taxon>Eukaryota</taxon>
        <taxon>Metazoa</taxon>
        <taxon>Chordata</taxon>
        <taxon>Craniata</taxon>
        <taxon>Vertebrata</taxon>
        <taxon>Euteleostomi</taxon>
        <taxon>Mammalia</taxon>
        <taxon>Eutheria</taxon>
        <taxon>Laurasiatheria</taxon>
        <taxon>Chiroptera</taxon>
        <taxon>Yangochiroptera</taxon>
        <taxon>Vespertilionidae</taxon>
        <taxon>Cnephaeus</taxon>
    </lineage>
</organism>
<dbReference type="AlphaFoldDB" id="A0AA40HYX6"/>
<dbReference type="EMBL" id="JAULJE010000008">
    <property type="protein sequence ID" value="KAK1339937.1"/>
    <property type="molecule type" value="Genomic_DNA"/>
</dbReference>
<proteinExistence type="predicted"/>
<dbReference type="InterPro" id="IPR023591">
    <property type="entry name" value="Ribosomal_uS2_flav_dom_sf"/>
</dbReference>
<accession>A0AA40HYX6</accession>
<keyword evidence="2" id="KW-0687">Ribonucleoprotein</keyword>
<dbReference type="GO" id="GO:0006412">
    <property type="term" value="P:translation"/>
    <property type="evidence" value="ECO:0007669"/>
    <property type="project" value="InterPro"/>
</dbReference>
<dbReference type="GO" id="GO:0003735">
    <property type="term" value="F:structural constituent of ribosome"/>
    <property type="evidence" value="ECO:0007669"/>
    <property type="project" value="InterPro"/>
</dbReference>
<dbReference type="SUPFAM" id="SSF52313">
    <property type="entry name" value="Ribosomal protein S2"/>
    <property type="match status" value="1"/>
</dbReference>
<dbReference type="PANTHER" id="PTHR11489">
    <property type="entry name" value="40S RIBOSOMAL PROTEIN SA"/>
    <property type="match status" value="1"/>
</dbReference>
<keyword evidence="1" id="KW-0689">Ribosomal protein</keyword>
<evidence type="ECO:0000256" key="3">
    <source>
        <dbReference type="SAM" id="MobiDB-lite"/>
    </source>
</evidence>
<evidence type="ECO:0000313" key="4">
    <source>
        <dbReference type="EMBL" id="KAK1339937.1"/>
    </source>
</evidence>
<evidence type="ECO:0000256" key="1">
    <source>
        <dbReference type="ARBA" id="ARBA00022980"/>
    </source>
</evidence>
<reference evidence="4" key="1">
    <citation type="submission" date="2023-06" db="EMBL/GenBank/DDBJ databases">
        <title>Reference genome for the Northern bat (Eptesicus nilssonii), a most northern bat species.</title>
        <authorList>
            <person name="Laine V.N."/>
            <person name="Pulliainen A.T."/>
            <person name="Lilley T.M."/>
        </authorList>
    </citation>
    <scope>NUCLEOTIDE SEQUENCE</scope>
    <source>
        <strain evidence="4">BLF_Eptnil</strain>
        <tissue evidence="4">Kidney</tissue>
    </source>
</reference>
<dbReference type="Proteomes" id="UP001177744">
    <property type="component" value="Unassembled WGS sequence"/>
</dbReference>